<dbReference type="InterPro" id="IPR011009">
    <property type="entry name" value="Kinase-like_dom_sf"/>
</dbReference>
<protein>
    <recommendedName>
        <fullName evidence="20">Protein kinase domain-containing protein</fullName>
    </recommendedName>
</protein>
<dbReference type="GO" id="GO:0002229">
    <property type="term" value="P:defense response to oomycetes"/>
    <property type="evidence" value="ECO:0007669"/>
    <property type="project" value="UniProtKB-ARBA"/>
</dbReference>
<dbReference type="InterPro" id="IPR035897">
    <property type="entry name" value="Toll_tir_struct_dom_sf"/>
</dbReference>
<dbReference type="PROSITE" id="PS00108">
    <property type="entry name" value="PROTEIN_KINASE_ST"/>
    <property type="match status" value="1"/>
</dbReference>
<keyword evidence="12" id="KW-1133">Transmembrane helix</keyword>
<proteinExistence type="inferred from homology"/>
<dbReference type="Gene3D" id="3.40.50.10140">
    <property type="entry name" value="Toll/interleukin-1 receptor homology (TIR) domain"/>
    <property type="match status" value="1"/>
</dbReference>
<evidence type="ECO:0000313" key="19">
    <source>
        <dbReference type="Proteomes" id="UP000235145"/>
    </source>
</evidence>
<feature type="domain" description="TIR" evidence="17">
    <location>
        <begin position="22"/>
        <end position="187"/>
    </location>
</feature>
<comment type="similarity">
    <text evidence="2">In the N-terminal section; belongs to the leguminous lectin family.</text>
</comment>
<dbReference type="SMART" id="SM00220">
    <property type="entry name" value="S_TKc"/>
    <property type="match status" value="1"/>
</dbReference>
<gene>
    <name evidence="18" type="ORF">LSAT_V11C100036130</name>
</gene>
<dbReference type="Gene3D" id="1.10.510.10">
    <property type="entry name" value="Transferase(Phosphotransferase) domain 1"/>
    <property type="match status" value="1"/>
</dbReference>
<keyword evidence="9" id="KW-0547">Nucleotide-binding</keyword>
<keyword evidence="7" id="KW-0812">Transmembrane</keyword>
<evidence type="ECO:0000256" key="4">
    <source>
        <dbReference type="ARBA" id="ARBA00022475"/>
    </source>
</evidence>
<evidence type="ECO:0000256" key="12">
    <source>
        <dbReference type="ARBA" id="ARBA00022989"/>
    </source>
</evidence>
<evidence type="ECO:0000256" key="1">
    <source>
        <dbReference type="ARBA" id="ARBA00004251"/>
    </source>
</evidence>
<evidence type="ECO:0000256" key="15">
    <source>
        <dbReference type="ARBA" id="ARBA00023180"/>
    </source>
</evidence>
<keyword evidence="15" id="KW-0325">Glycoprotein</keyword>
<evidence type="ECO:0000259" key="16">
    <source>
        <dbReference type="PROSITE" id="PS50011"/>
    </source>
</evidence>
<dbReference type="PANTHER" id="PTHR27003:SF475">
    <property type="entry name" value="PROTEIN KINASE DOMAIN-CONTAINING PROTEIN"/>
    <property type="match status" value="1"/>
</dbReference>
<dbReference type="SUPFAM" id="SSF56112">
    <property type="entry name" value="Protein kinase-like (PK-like)"/>
    <property type="match status" value="1"/>
</dbReference>
<name>A0A9R1XUE7_LACSA</name>
<evidence type="ECO:0000256" key="8">
    <source>
        <dbReference type="ARBA" id="ARBA00022729"/>
    </source>
</evidence>
<dbReference type="Gene3D" id="3.30.200.20">
    <property type="entry name" value="Phosphorylase Kinase, domain 1"/>
    <property type="match status" value="1"/>
</dbReference>
<evidence type="ECO:0000256" key="6">
    <source>
        <dbReference type="ARBA" id="ARBA00022679"/>
    </source>
</evidence>
<dbReference type="SMART" id="SM00255">
    <property type="entry name" value="TIR"/>
    <property type="match status" value="1"/>
</dbReference>
<feature type="domain" description="Protein kinase" evidence="16">
    <location>
        <begin position="229"/>
        <end position="509"/>
    </location>
</feature>
<keyword evidence="6" id="KW-0808">Transferase</keyword>
<accession>A0A9R1XUE7</accession>
<keyword evidence="10" id="KW-0418">Kinase</keyword>
<dbReference type="GO" id="GO:0007165">
    <property type="term" value="P:signal transduction"/>
    <property type="evidence" value="ECO:0007669"/>
    <property type="project" value="InterPro"/>
</dbReference>
<dbReference type="GO" id="GO:0004714">
    <property type="term" value="F:transmembrane receptor protein tyrosine kinase activity"/>
    <property type="evidence" value="ECO:0007669"/>
    <property type="project" value="InterPro"/>
</dbReference>
<dbReference type="PANTHER" id="PTHR27003">
    <property type="entry name" value="OS07G0166700 PROTEIN"/>
    <property type="match status" value="1"/>
</dbReference>
<keyword evidence="14" id="KW-0675">Receptor</keyword>
<dbReference type="GO" id="GO:0005524">
    <property type="term" value="F:ATP binding"/>
    <property type="evidence" value="ECO:0007669"/>
    <property type="project" value="UniProtKB-KW"/>
</dbReference>
<dbReference type="InterPro" id="IPR000719">
    <property type="entry name" value="Prot_kinase_dom"/>
</dbReference>
<evidence type="ECO:0000256" key="7">
    <source>
        <dbReference type="ARBA" id="ARBA00022692"/>
    </source>
</evidence>
<organism evidence="18 19">
    <name type="scientific">Lactuca sativa</name>
    <name type="common">Garden lettuce</name>
    <dbReference type="NCBI Taxonomy" id="4236"/>
    <lineage>
        <taxon>Eukaryota</taxon>
        <taxon>Viridiplantae</taxon>
        <taxon>Streptophyta</taxon>
        <taxon>Embryophyta</taxon>
        <taxon>Tracheophyta</taxon>
        <taxon>Spermatophyta</taxon>
        <taxon>Magnoliopsida</taxon>
        <taxon>eudicotyledons</taxon>
        <taxon>Gunneridae</taxon>
        <taxon>Pentapetalae</taxon>
        <taxon>asterids</taxon>
        <taxon>campanulids</taxon>
        <taxon>Asterales</taxon>
        <taxon>Asteraceae</taxon>
        <taxon>Cichorioideae</taxon>
        <taxon>Cichorieae</taxon>
        <taxon>Lactucinae</taxon>
        <taxon>Lactuca</taxon>
    </lineage>
</organism>
<dbReference type="InterPro" id="IPR045272">
    <property type="entry name" value="ANXUR1/2-like"/>
</dbReference>
<comment type="caution">
    <text evidence="18">The sequence shown here is derived from an EMBL/GenBank/DDBJ whole genome shotgun (WGS) entry which is preliminary data.</text>
</comment>
<evidence type="ECO:0000256" key="10">
    <source>
        <dbReference type="ARBA" id="ARBA00022777"/>
    </source>
</evidence>
<keyword evidence="11" id="KW-0067">ATP-binding</keyword>
<dbReference type="EMBL" id="NBSK02000001">
    <property type="protein sequence ID" value="KAJ0226221.1"/>
    <property type="molecule type" value="Genomic_DNA"/>
</dbReference>
<dbReference type="Pfam" id="PF01582">
    <property type="entry name" value="TIR"/>
    <property type="match status" value="1"/>
</dbReference>
<dbReference type="SUPFAM" id="SSF52200">
    <property type="entry name" value="Toll/Interleukin receptor TIR domain"/>
    <property type="match status" value="1"/>
</dbReference>
<dbReference type="AlphaFoldDB" id="A0A9R1XUE7"/>
<dbReference type="GO" id="GO:0004674">
    <property type="term" value="F:protein serine/threonine kinase activity"/>
    <property type="evidence" value="ECO:0007669"/>
    <property type="project" value="UniProtKB-KW"/>
</dbReference>
<dbReference type="PROSITE" id="PS50104">
    <property type="entry name" value="TIR"/>
    <property type="match status" value="1"/>
</dbReference>
<keyword evidence="8" id="KW-0732">Signal</keyword>
<evidence type="ECO:0008006" key="20">
    <source>
        <dbReference type="Google" id="ProtNLM"/>
    </source>
</evidence>
<evidence type="ECO:0000256" key="13">
    <source>
        <dbReference type="ARBA" id="ARBA00023136"/>
    </source>
</evidence>
<dbReference type="Proteomes" id="UP000235145">
    <property type="component" value="Unassembled WGS sequence"/>
</dbReference>
<dbReference type="InterPro" id="IPR001245">
    <property type="entry name" value="Ser-Thr/Tyr_kinase_cat_dom"/>
</dbReference>
<dbReference type="Pfam" id="PF07714">
    <property type="entry name" value="PK_Tyr_Ser-Thr"/>
    <property type="match status" value="1"/>
</dbReference>
<evidence type="ECO:0000256" key="3">
    <source>
        <dbReference type="ARBA" id="ARBA00010217"/>
    </source>
</evidence>
<evidence type="ECO:0000256" key="5">
    <source>
        <dbReference type="ARBA" id="ARBA00022527"/>
    </source>
</evidence>
<reference evidence="18 19" key="1">
    <citation type="journal article" date="2017" name="Nat. Commun.">
        <title>Genome assembly with in vitro proximity ligation data and whole-genome triplication in lettuce.</title>
        <authorList>
            <person name="Reyes-Chin-Wo S."/>
            <person name="Wang Z."/>
            <person name="Yang X."/>
            <person name="Kozik A."/>
            <person name="Arikit S."/>
            <person name="Song C."/>
            <person name="Xia L."/>
            <person name="Froenicke L."/>
            <person name="Lavelle D.O."/>
            <person name="Truco M.J."/>
            <person name="Xia R."/>
            <person name="Zhu S."/>
            <person name="Xu C."/>
            <person name="Xu H."/>
            <person name="Xu X."/>
            <person name="Cox K."/>
            <person name="Korf I."/>
            <person name="Meyers B.C."/>
            <person name="Michelmore R.W."/>
        </authorList>
    </citation>
    <scope>NUCLEOTIDE SEQUENCE [LARGE SCALE GENOMIC DNA]</scope>
    <source>
        <strain evidence="19">cv. Salinas</strain>
        <tissue evidence="18">Seedlings</tissue>
    </source>
</reference>
<evidence type="ECO:0000256" key="9">
    <source>
        <dbReference type="ARBA" id="ARBA00022741"/>
    </source>
</evidence>
<evidence type="ECO:0000313" key="18">
    <source>
        <dbReference type="EMBL" id="KAJ0226221.1"/>
    </source>
</evidence>
<dbReference type="GO" id="GO:0004672">
    <property type="term" value="F:protein kinase activity"/>
    <property type="evidence" value="ECO:0000318"/>
    <property type="project" value="GO_Central"/>
</dbReference>
<keyword evidence="19" id="KW-1185">Reference proteome</keyword>
<dbReference type="FunFam" id="3.30.200.20:FF:000039">
    <property type="entry name" value="receptor-like protein kinase FERONIA"/>
    <property type="match status" value="1"/>
</dbReference>
<dbReference type="InterPro" id="IPR000157">
    <property type="entry name" value="TIR_dom"/>
</dbReference>
<keyword evidence="13" id="KW-0472">Membrane</keyword>
<dbReference type="GO" id="GO:0005886">
    <property type="term" value="C:plasma membrane"/>
    <property type="evidence" value="ECO:0000318"/>
    <property type="project" value="GO_Central"/>
</dbReference>
<dbReference type="FunFam" id="1.10.510.10:FF:000240">
    <property type="entry name" value="Lectin-domain containing receptor kinase A4.3"/>
    <property type="match status" value="1"/>
</dbReference>
<sequence length="519" mass="59960">MVILNHTKQRSSSSSPIHGHKYKYDVFLSFCSRDTGRSFTDHLCNAIKHANITTFFDDDLIERGVYLKPGWESAIKASRASVVVLSKNYGHSQWCLNGLALILEQHSIVIPIFYHVEPSFFEDAMAGYRLVMEAMTNEDKRSRLAEKIDRWNKACTQVATLKGMQLGFDRRETEFIQDFVKYIYHRLRISARTPLPLDRRFHREIMSQMKQPNLFKIPFQAIKTCTQNFSERNFIAKGGYGRVYKGIFTWENHVNQLVAVKRLDVTNGQGNKEFHTELTMLSQYQHDNIVTLIGFCDDNKEMILVYEYVSHGSLDTHLRNPSAGLSWPQLLKICIDIASALDYLHNHVAEKHRIIHRDIKSANILLDENWNAKLADFGLARIGLANQQNTYVITNLAGTHGYCDPQYEKTGLLTKESDVYSFGVVLFEVLCGRLACALNYHDEQRFLHHLAPTCYKNKELDKIIDPRIRKDIKPRVLRKFSAIAYRCLHETREERPTIADVVFQLKKAMKMQIGSSRMC</sequence>
<evidence type="ECO:0000256" key="2">
    <source>
        <dbReference type="ARBA" id="ARBA00008536"/>
    </source>
</evidence>
<evidence type="ECO:0000256" key="11">
    <source>
        <dbReference type="ARBA" id="ARBA00022840"/>
    </source>
</evidence>
<keyword evidence="5" id="KW-0723">Serine/threonine-protein kinase</keyword>
<evidence type="ECO:0000259" key="17">
    <source>
        <dbReference type="PROSITE" id="PS50104"/>
    </source>
</evidence>
<dbReference type="InterPro" id="IPR008271">
    <property type="entry name" value="Ser/Thr_kinase_AS"/>
</dbReference>
<evidence type="ECO:0000256" key="14">
    <source>
        <dbReference type="ARBA" id="ARBA00023170"/>
    </source>
</evidence>
<comment type="subcellular location">
    <subcellularLocation>
        <location evidence="1">Cell membrane</location>
        <topology evidence="1">Single-pass type I membrane protein</topology>
    </subcellularLocation>
</comment>
<dbReference type="PROSITE" id="PS50011">
    <property type="entry name" value="PROTEIN_KINASE_DOM"/>
    <property type="match status" value="1"/>
</dbReference>
<keyword evidence="4" id="KW-1003">Cell membrane</keyword>
<comment type="similarity">
    <text evidence="3">In the C-terminal section; belongs to the protein kinase superfamily. Ser/Thr protein kinase family.</text>
</comment>